<accession>A0A0W1SGG5</accession>
<evidence type="ECO:0000313" key="2">
    <source>
        <dbReference type="Proteomes" id="UP000053157"/>
    </source>
</evidence>
<protein>
    <submittedName>
        <fullName evidence="1">Uncharacterized protein</fullName>
    </submittedName>
</protein>
<evidence type="ECO:0000313" key="1">
    <source>
        <dbReference type="EMBL" id="KTG25201.1"/>
    </source>
</evidence>
<sequence length="325" mass="34078">MGGAGVLAMSGGAAAATVSISAANTALVSNDRGDISQVTADPEFHVHWENFDDAVGKVFFLVEANVGGTGWEPIFRATPWIGEEVNNGYIRQVPGTTGQYRVKVPLSQALNQDDRFDDGSGPDASAGPLVIADEQGKPDYSSLTSFPSGLSAFLDGTSMGSASLYPGAHEEGGHQNNYPDIDAGYYGAAADTSALDNPNDGSDKTTEVKLRYTFELQRPNLSQLSYLDSVDFSGLSTDEEKKQKAADELDWLEVSDIDAGNSKIVMNGEDGNANFANPSGIPYNSLIANADNHVGILSTVATFNTKARNEASDSGVTGSSNTNAS</sequence>
<gene>
    <name evidence="1" type="ORF">AUR66_16385</name>
</gene>
<name>A0A0W1SGG5_9EURY</name>
<reference evidence="1 2" key="1">
    <citation type="submission" date="2015-12" db="EMBL/GenBank/DDBJ databases">
        <title>Haloferax profundi sp. nov. isolated from the Discovery deep brine-seawater interface in the Red Sea.</title>
        <authorList>
            <person name="Zhang G."/>
            <person name="Stingl U."/>
            <person name="Rashid M."/>
        </authorList>
    </citation>
    <scope>NUCLEOTIDE SEQUENCE [LARGE SCALE GENOMIC DNA]</scope>
    <source>
        <strain evidence="1 2">SB29</strain>
    </source>
</reference>
<organism evidence="1 2">
    <name type="scientific">Haloferax profundi</name>
    <dbReference type="NCBI Taxonomy" id="1544718"/>
    <lineage>
        <taxon>Archaea</taxon>
        <taxon>Methanobacteriati</taxon>
        <taxon>Methanobacteriota</taxon>
        <taxon>Stenosarchaea group</taxon>
        <taxon>Halobacteria</taxon>
        <taxon>Halobacteriales</taxon>
        <taxon>Haloferacaceae</taxon>
        <taxon>Haloferax</taxon>
    </lineage>
</organism>
<proteinExistence type="predicted"/>
<dbReference type="EMBL" id="LOPV01000269">
    <property type="protein sequence ID" value="KTG25201.1"/>
    <property type="molecule type" value="Genomic_DNA"/>
</dbReference>
<dbReference type="AlphaFoldDB" id="A0A0W1SGG5"/>
<keyword evidence="2" id="KW-1185">Reference proteome</keyword>
<dbReference type="Proteomes" id="UP000053157">
    <property type="component" value="Unassembled WGS sequence"/>
</dbReference>
<comment type="caution">
    <text evidence="1">The sequence shown here is derived from an EMBL/GenBank/DDBJ whole genome shotgun (WGS) entry which is preliminary data.</text>
</comment>